<protein>
    <recommendedName>
        <fullName evidence="1">UspA domain-containing protein</fullName>
    </recommendedName>
</protein>
<accession>A0ABP7JZU4</accession>
<dbReference type="Gene3D" id="3.40.50.12370">
    <property type="match status" value="1"/>
</dbReference>
<dbReference type="RefSeq" id="WP_345547946.1">
    <property type="nucleotide sequence ID" value="NZ_BAAAZA010000006.1"/>
</dbReference>
<gene>
    <name evidence="2" type="ORF">GCM10022207_25330</name>
</gene>
<evidence type="ECO:0000259" key="1">
    <source>
        <dbReference type="Pfam" id="PF00582"/>
    </source>
</evidence>
<reference evidence="3" key="1">
    <citation type="journal article" date="2019" name="Int. J. Syst. Evol. Microbiol.">
        <title>The Global Catalogue of Microorganisms (GCM) 10K type strain sequencing project: providing services to taxonomists for standard genome sequencing and annotation.</title>
        <authorList>
            <consortium name="The Broad Institute Genomics Platform"/>
            <consortium name="The Broad Institute Genome Sequencing Center for Infectious Disease"/>
            <person name="Wu L."/>
            <person name="Ma J."/>
        </authorList>
    </citation>
    <scope>NUCLEOTIDE SEQUENCE [LARGE SCALE GENOMIC DNA]</scope>
    <source>
        <strain evidence="3">JCM 16578</strain>
    </source>
</reference>
<keyword evidence="3" id="KW-1185">Reference proteome</keyword>
<dbReference type="SUPFAM" id="SSF52402">
    <property type="entry name" value="Adenine nucleotide alpha hydrolases-like"/>
    <property type="match status" value="1"/>
</dbReference>
<dbReference type="Proteomes" id="UP001501563">
    <property type="component" value="Unassembled WGS sequence"/>
</dbReference>
<dbReference type="InterPro" id="IPR006016">
    <property type="entry name" value="UspA"/>
</dbReference>
<sequence length="167" mass="17987">MSVIVWITEGTWPACVDAAVTRATPDEEIVLLYVCDDTVPETAHGAFAGLLGRGHPERDPGHRIEVLSEAAAQELLDTAERHLGGPARQVLVRGRTERRVVEAATGADLLVCARDGDRSRLGPHSLGPMTRFVVDHAPCPVLLVWPEEAPPTELPPPPPPHGPGRHH</sequence>
<evidence type="ECO:0000313" key="3">
    <source>
        <dbReference type="Proteomes" id="UP001501563"/>
    </source>
</evidence>
<feature type="domain" description="UspA" evidence="1">
    <location>
        <begin position="20"/>
        <end position="144"/>
    </location>
</feature>
<proteinExistence type="predicted"/>
<dbReference type="CDD" id="cd00293">
    <property type="entry name" value="USP-like"/>
    <property type="match status" value="1"/>
</dbReference>
<organism evidence="2 3">
    <name type="scientific">Streptomyces lannensis</name>
    <dbReference type="NCBI Taxonomy" id="766498"/>
    <lineage>
        <taxon>Bacteria</taxon>
        <taxon>Bacillati</taxon>
        <taxon>Actinomycetota</taxon>
        <taxon>Actinomycetes</taxon>
        <taxon>Kitasatosporales</taxon>
        <taxon>Streptomycetaceae</taxon>
        <taxon>Streptomyces</taxon>
    </lineage>
</organism>
<evidence type="ECO:0000313" key="2">
    <source>
        <dbReference type="EMBL" id="GAA3860567.1"/>
    </source>
</evidence>
<dbReference type="EMBL" id="BAAAZA010000006">
    <property type="protein sequence ID" value="GAA3860567.1"/>
    <property type="molecule type" value="Genomic_DNA"/>
</dbReference>
<comment type="caution">
    <text evidence="2">The sequence shown here is derived from an EMBL/GenBank/DDBJ whole genome shotgun (WGS) entry which is preliminary data.</text>
</comment>
<dbReference type="Pfam" id="PF00582">
    <property type="entry name" value="Usp"/>
    <property type="match status" value="1"/>
</dbReference>
<name>A0ABP7JZU4_9ACTN</name>